<dbReference type="InterPro" id="IPR028939">
    <property type="entry name" value="P5C_Rdtase_cat_N"/>
</dbReference>
<evidence type="ECO:0000256" key="5">
    <source>
        <dbReference type="ARBA" id="ARBA00022650"/>
    </source>
</evidence>
<evidence type="ECO:0000259" key="11">
    <source>
        <dbReference type="Pfam" id="PF03807"/>
    </source>
</evidence>
<comment type="pathway">
    <text evidence="1 9">Amino-acid biosynthesis; L-proline biosynthesis; L-proline from L-glutamate 5-semialdehyde: step 1/1.</text>
</comment>
<dbReference type="GO" id="GO:0055129">
    <property type="term" value="P:L-proline biosynthetic process"/>
    <property type="evidence" value="ECO:0007669"/>
    <property type="project" value="UniProtKB-UniPathway"/>
</dbReference>
<dbReference type="GO" id="GO:0004735">
    <property type="term" value="F:pyrroline-5-carboxylate reductase activity"/>
    <property type="evidence" value="ECO:0007669"/>
    <property type="project" value="UniProtKB-EC"/>
</dbReference>
<evidence type="ECO:0000256" key="2">
    <source>
        <dbReference type="ARBA" id="ARBA00005525"/>
    </source>
</evidence>
<evidence type="ECO:0000256" key="4">
    <source>
        <dbReference type="ARBA" id="ARBA00022605"/>
    </source>
</evidence>
<dbReference type="Proteomes" id="UP000326289">
    <property type="component" value="Unassembled WGS sequence"/>
</dbReference>
<dbReference type="HAMAP" id="MF_01925">
    <property type="entry name" value="P5C_reductase"/>
    <property type="match status" value="1"/>
</dbReference>
<protein>
    <recommendedName>
        <fullName evidence="9">Pyrroline-5-carboxylate reductase</fullName>
        <ecNumber evidence="9">1.5.1.2</ecNumber>
    </recommendedName>
</protein>
<reference evidence="13 14" key="1">
    <citation type="submission" date="2019-04" db="EMBL/GenBank/DDBJ databases">
        <title>Fungal friends and foes A comparative genomics study of 23 Aspergillus species from section Flavi.</title>
        <authorList>
            <consortium name="DOE Joint Genome Institute"/>
            <person name="Kjaerbolling I."/>
            <person name="Vesth T.C."/>
            <person name="Frisvad J.C."/>
            <person name="Nybo J.L."/>
            <person name="Theobald S."/>
            <person name="Kildgaard S."/>
            <person name="Petersen T.I."/>
            <person name="Kuo A."/>
            <person name="Sato A."/>
            <person name="Lyhne E.K."/>
            <person name="Kogle M.E."/>
            <person name="Wiebenga A."/>
            <person name="Kun R.S."/>
            <person name="Lubbers R.J."/>
            <person name="Makela M.R."/>
            <person name="Barry K."/>
            <person name="Chovatia M."/>
            <person name="Clum A."/>
            <person name="Daum C."/>
            <person name="Haridas S."/>
            <person name="He G."/>
            <person name="LaButti K."/>
            <person name="Lipzen A."/>
            <person name="Mondo S."/>
            <person name="Pangilinan J."/>
            <person name="Riley R."/>
            <person name="Salamov A."/>
            <person name="Simmons B.A."/>
            <person name="Magnuson J.K."/>
            <person name="Henrissat B."/>
            <person name="Mortensen U.H."/>
            <person name="Larsen T.O."/>
            <person name="De vries R.P."/>
            <person name="Grigoriev I.V."/>
            <person name="Machida M."/>
            <person name="Baker S.E."/>
            <person name="Andersen M.R."/>
        </authorList>
    </citation>
    <scope>NUCLEOTIDE SEQUENCE [LARGE SCALE GENOMIC DNA]</scope>
    <source>
        <strain evidence="13 14">CBS 117635</strain>
    </source>
</reference>
<keyword evidence="7 9" id="KW-0560">Oxidoreductase</keyword>
<keyword evidence="3" id="KW-0963">Cytoplasm</keyword>
<dbReference type="FunFam" id="3.40.50.720:FF:000105">
    <property type="entry name" value="Pyrroline-5-carboxylate reductase"/>
    <property type="match status" value="1"/>
</dbReference>
<name>A0A5N6IU43_9EURO</name>
<accession>A0A5N6IU43</accession>
<dbReference type="Gene3D" id="3.40.50.720">
    <property type="entry name" value="NAD(P)-binding Rossmann-like Domain"/>
    <property type="match status" value="1"/>
</dbReference>
<evidence type="ECO:0000256" key="1">
    <source>
        <dbReference type="ARBA" id="ARBA00005205"/>
    </source>
</evidence>
<dbReference type="PANTHER" id="PTHR11645">
    <property type="entry name" value="PYRROLINE-5-CARBOXYLATE REDUCTASE"/>
    <property type="match status" value="1"/>
</dbReference>
<dbReference type="EC" id="1.5.1.2" evidence="9"/>
<feature type="binding site" evidence="8">
    <location>
        <begin position="12"/>
        <end position="17"/>
    </location>
    <ligand>
        <name>NADP(+)</name>
        <dbReference type="ChEBI" id="CHEBI:58349"/>
    </ligand>
</feature>
<dbReference type="Gene3D" id="1.10.3730.10">
    <property type="entry name" value="ProC C-terminal domain-like"/>
    <property type="match status" value="1"/>
</dbReference>
<keyword evidence="10" id="KW-1133">Transmembrane helix</keyword>
<keyword evidence="4 9" id="KW-0028">Amino-acid biosynthesis</keyword>
<gene>
    <name evidence="13" type="ORF">BDV30DRAFT_229285</name>
</gene>
<dbReference type="InterPro" id="IPR036291">
    <property type="entry name" value="NAD(P)-bd_dom_sf"/>
</dbReference>
<evidence type="ECO:0000259" key="12">
    <source>
        <dbReference type="Pfam" id="PF14748"/>
    </source>
</evidence>
<proteinExistence type="inferred from homology"/>
<dbReference type="NCBIfam" id="TIGR00112">
    <property type="entry name" value="proC"/>
    <property type="match status" value="1"/>
</dbReference>
<organism evidence="13 14">
    <name type="scientific">Aspergillus minisclerotigenes</name>
    <dbReference type="NCBI Taxonomy" id="656917"/>
    <lineage>
        <taxon>Eukaryota</taxon>
        <taxon>Fungi</taxon>
        <taxon>Dikarya</taxon>
        <taxon>Ascomycota</taxon>
        <taxon>Pezizomycotina</taxon>
        <taxon>Eurotiomycetes</taxon>
        <taxon>Eurotiomycetidae</taxon>
        <taxon>Eurotiales</taxon>
        <taxon>Aspergillaceae</taxon>
        <taxon>Aspergillus</taxon>
        <taxon>Aspergillus subgen. Circumdati</taxon>
    </lineage>
</organism>
<comment type="catalytic activity">
    <reaction evidence="9">
        <text>L-proline + NADP(+) = (S)-1-pyrroline-5-carboxylate + NADPH + 2 H(+)</text>
        <dbReference type="Rhea" id="RHEA:14109"/>
        <dbReference type="ChEBI" id="CHEBI:15378"/>
        <dbReference type="ChEBI" id="CHEBI:17388"/>
        <dbReference type="ChEBI" id="CHEBI:57783"/>
        <dbReference type="ChEBI" id="CHEBI:58349"/>
        <dbReference type="ChEBI" id="CHEBI:60039"/>
        <dbReference type="EC" id="1.5.1.2"/>
    </reaction>
</comment>
<dbReference type="Pfam" id="PF03807">
    <property type="entry name" value="F420_oxidored"/>
    <property type="match status" value="1"/>
</dbReference>
<keyword evidence="14" id="KW-1185">Reference proteome</keyword>
<feature type="domain" description="Pyrroline-5-carboxylate reductase dimerisation" evidence="12">
    <location>
        <begin position="173"/>
        <end position="276"/>
    </location>
</feature>
<dbReference type="FunFam" id="1.10.3730.10:FF:000001">
    <property type="entry name" value="Pyrroline-5-carboxylate reductase"/>
    <property type="match status" value="1"/>
</dbReference>
<evidence type="ECO:0000256" key="8">
    <source>
        <dbReference type="PIRSR" id="PIRSR000193-1"/>
    </source>
</evidence>
<dbReference type="SUPFAM" id="SSF51735">
    <property type="entry name" value="NAD(P)-binding Rossmann-fold domains"/>
    <property type="match status" value="1"/>
</dbReference>
<keyword evidence="10" id="KW-0472">Membrane</keyword>
<evidence type="ECO:0000256" key="9">
    <source>
        <dbReference type="RuleBase" id="RU003903"/>
    </source>
</evidence>
<comment type="similarity">
    <text evidence="2 9">Belongs to the pyrroline-5-carboxylate reductase family.</text>
</comment>
<dbReference type="PROSITE" id="PS00521">
    <property type="entry name" value="P5CR"/>
    <property type="match status" value="1"/>
</dbReference>
<evidence type="ECO:0000256" key="3">
    <source>
        <dbReference type="ARBA" id="ARBA00022490"/>
    </source>
</evidence>
<dbReference type="InterPro" id="IPR029036">
    <property type="entry name" value="P5CR_dimer"/>
</dbReference>
<evidence type="ECO:0000313" key="13">
    <source>
        <dbReference type="EMBL" id="KAB8270036.1"/>
    </source>
</evidence>
<dbReference type="AlphaFoldDB" id="A0A5N6IU43"/>
<feature type="domain" description="Pyrroline-5-carboxylate reductase catalytic N-terminal" evidence="11">
    <location>
        <begin position="8"/>
        <end position="104"/>
    </location>
</feature>
<evidence type="ECO:0000313" key="14">
    <source>
        <dbReference type="Proteomes" id="UP000326289"/>
    </source>
</evidence>
<dbReference type="InterPro" id="IPR000304">
    <property type="entry name" value="Pyrroline-COOH_reductase"/>
</dbReference>
<keyword evidence="10" id="KW-0812">Transmembrane</keyword>
<evidence type="ECO:0000256" key="10">
    <source>
        <dbReference type="SAM" id="Phobius"/>
    </source>
</evidence>
<dbReference type="InterPro" id="IPR008927">
    <property type="entry name" value="6-PGluconate_DH-like_C_sf"/>
</dbReference>
<evidence type="ECO:0000256" key="6">
    <source>
        <dbReference type="ARBA" id="ARBA00022857"/>
    </source>
</evidence>
<keyword evidence="6 8" id="KW-0521">NADP</keyword>
<dbReference type="PIRSF" id="PIRSF000193">
    <property type="entry name" value="Pyrrol-5-carb_rd"/>
    <property type="match status" value="1"/>
</dbReference>
<evidence type="ECO:0000256" key="7">
    <source>
        <dbReference type="ARBA" id="ARBA00023002"/>
    </source>
</evidence>
<dbReference type="SUPFAM" id="SSF48179">
    <property type="entry name" value="6-phosphogluconate dehydrogenase C-terminal domain-like"/>
    <property type="match status" value="1"/>
</dbReference>
<dbReference type="PANTHER" id="PTHR11645:SF0">
    <property type="entry name" value="PYRROLINE-5-CARBOXYLATE REDUCTASE 3"/>
    <property type="match status" value="1"/>
</dbReference>
<dbReference type="EMBL" id="ML732836">
    <property type="protein sequence ID" value="KAB8270036.1"/>
    <property type="molecule type" value="Genomic_DNA"/>
</dbReference>
<dbReference type="Pfam" id="PF14748">
    <property type="entry name" value="P5CR_dimer"/>
    <property type="match status" value="1"/>
</dbReference>
<feature type="transmembrane region" description="Helical" evidence="10">
    <location>
        <begin position="9"/>
        <end position="30"/>
    </location>
</feature>
<keyword evidence="5 9" id="KW-0641">Proline biosynthesis</keyword>
<feature type="binding site" evidence="8">
    <location>
        <begin position="72"/>
        <end position="75"/>
    </location>
    <ligand>
        <name>NADP(+)</name>
        <dbReference type="ChEBI" id="CHEBI:58349"/>
    </ligand>
</feature>
<sequence>MTSLKQSKLAFIGGGNMAFAIIGGLITQGIPRQNIWIAEPCELNRHKMAALGVHTTPSNVEAGSHADLVIIAVKPQVAKVVCQELAATWSQREALPLVISIAAGITVESLKGWLRTRDRRTAHSVRVMPNTPALLGQGASGVFASADVTEQENKLVNTLLGSVSQATEWVNKEELLDVVTGLSGSGPAYFFAMVEHLIASATALGLQQEQATRLATQTCLGAGRMLVESSYSPAQLRKNVTSPNGTTHAALQTFEALEFKHTVEKAVTAARNRAAEIGNTIGKL</sequence>
<feature type="binding site" evidence="8">
    <location>
        <position position="59"/>
    </location>
    <ligand>
        <name>NADPH</name>
        <dbReference type="ChEBI" id="CHEBI:57783"/>
    </ligand>
</feature>
<dbReference type="UniPathway" id="UPA00098">
    <property type="reaction ID" value="UER00361"/>
</dbReference>
<dbReference type="InterPro" id="IPR053790">
    <property type="entry name" value="P5CR-like_CS"/>
</dbReference>